<gene>
    <name evidence="1" type="ORF">MM415A03362_0003</name>
</gene>
<dbReference type="EMBL" id="MT141848">
    <property type="protein sequence ID" value="QJA71125.1"/>
    <property type="molecule type" value="Genomic_DNA"/>
</dbReference>
<organism evidence="1">
    <name type="scientific">viral metagenome</name>
    <dbReference type="NCBI Taxonomy" id="1070528"/>
    <lineage>
        <taxon>unclassified sequences</taxon>
        <taxon>metagenomes</taxon>
        <taxon>organismal metagenomes</taxon>
    </lineage>
</organism>
<protein>
    <submittedName>
        <fullName evidence="1">Uncharacterized protein</fullName>
    </submittedName>
</protein>
<name>A0A6M3JQ29_9ZZZZ</name>
<accession>A0A6M3JQ29</accession>
<evidence type="ECO:0000313" key="1">
    <source>
        <dbReference type="EMBL" id="QJA71125.1"/>
    </source>
</evidence>
<reference evidence="1" key="1">
    <citation type="submission" date="2020-03" db="EMBL/GenBank/DDBJ databases">
        <title>The deep terrestrial virosphere.</title>
        <authorList>
            <person name="Holmfeldt K."/>
            <person name="Nilsson E."/>
            <person name="Simone D."/>
            <person name="Lopez-Fernandez M."/>
            <person name="Wu X."/>
            <person name="de Brujin I."/>
            <person name="Lundin D."/>
            <person name="Andersson A."/>
            <person name="Bertilsson S."/>
            <person name="Dopson M."/>
        </authorList>
    </citation>
    <scope>NUCLEOTIDE SEQUENCE</scope>
    <source>
        <strain evidence="1">MM415A03362</strain>
    </source>
</reference>
<proteinExistence type="predicted"/>
<sequence length="52" mass="5762">MFGKIGLGLAEVAEIIQGGPDLNFKLAYFESNDPEGHYKGRPVQKLNNEKNN</sequence>
<dbReference type="AlphaFoldDB" id="A0A6M3JQ29"/>